<evidence type="ECO:0000256" key="4">
    <source>
        <dbReference type="SAM" id="Phobius"/>
    </source>
</evidence>
<gene>
    <name evidence="6" type="ORF">DFR48_1188</name>
</gene>
<dbReference type="AlphaFoldDB" id="A0A6I7HHC4"/>
<dbReference type="GO" id="GO:0005524">
    <property type="term" value="F:ATP binding"/>
    <property type="evidence" value="ECO:0007669"/>
    <property type="project" value="UniProtKB-UniRule"/>
</dbReference>
<dbReference type="InterPro" id="IPR050206">
    <property type="entry name" value="FtsK/SpoIIIE/SftA"/>
</dbReference>
<evidence type="ECO:0000256" key="1">
    <source>
        <dbReference type="ARBA" id="ARBA00022741"/>
    </source>
</evidence>
<dbReference type="PANTHER" id="PTHR22683">
    <property type="entry name" value="SPORULATION PROTEIN RELATED"/>
    <property type="match status" value="1"/>
</dbReference>
<keyword evidence="7" id="KW-1185">Reference proteome</keyword>
<dbReference type="Pfam" id="PF01580">
    <property type="entry name" value="FtsK_SpoIIIE"/>
    <property type="match status" value="1"/>
</dbReference>
<dbReference type="PANTHER" id="PTHR22683:SF41">
    <property type="entry name" value="DNA TRANSLOCASE FTSK"/>
    <property type="match status" value="1"/>
</dbReference>
<evidence type="ECO:0000313" key="6">
    <source>
        <dbReference type="EMBL" id="RCW19803.1"/>
    </source>
</evidence>
<evidence type="ECO:0000256" key="3">
    <source>
        <dbReference type="PROSITE-ProRule" id="PRU00289"/>
    </source>
</evidence>
<dbReference type="Gene3D" id="3.40.50.300">
    <property type="entry name" value="P-loop containing nucleotide triphosphate hydrolases"/>
    <property type="match status" value="3"/>
</dbReference>
<dbReference type="RefSeq" id="WP_147273564.1">
    <property type="nucleotide sequence ID" value="NZ_QPIX01000018.1"/>
</dbReference>
<evidence type="ECO:0000313" key="7">
    <source>
        <dbReference type="Proteomes" id="UP000252582"/>
    </source>
</evidence>
<name>A0A6I7HHC4_9HYPH</name>
<dbReference type="InterPro" id="IPR002543">
    <property type="entry name" value="FtsK_dom"/>
</dbReference>
<keyword evidence="4" id="KW-1133">Transmembrane helix</keyword>
<dbReference type="SUPFAM" id="SSF52540">
    <property type="entry name" value="P-loop containing nucleoside triphosphate hydrolases"/>
    <property type="match status" value="1"/>
</dbReference>
<keyword evidence="4" id="KW-0472">Membrane</keyword>
<dbReference type="EMBL" id="QPIX01000018">
    <property type="protein sequence ID" value="RCW19803.1"/>
    <property type="molecule type" value="Genomic_DNA"/>
</dbReference>
<feature type="transmembrane region" description="Helical" evidence="4">
    <location>
        <begin position="121"/>
        <end position="153"/>
    </location>
</feature>
<reference evidence="6 7" key="1">
    <citation type="submission" date="2018-07" db="EMBL/GenBank/DDBJ databases">
        <title>Genomic Encyclopedia of Type Strains, Phase IV (KMG-IV): sequencing the most valuable type-strain genomes for metagenomic binning, comparative biology and taxonomic classification.</title>
        <authorList>
            <person name="Goeker M."/>
        </authorList>
    </citation>
    <scope>NUCLEOTIDE SEQUENCE [LARGE SCALE GENOMIC DNA]</scope>
    <source>
        <strain evidence="6 7">DSM 25528</strain>
    </source>
</reference>
<evidence type="ECO:0000256" key="2">
    <source>
        <dbReference type="ARBA" id="ARBA00022840"/>
    </source>
</evidence>
<keyword evidence="4" id="KW-0812">Transmembrane</keyword>
<dbReference type="GO" id="GO:0003677">
    <property type="term" value="F:DNA binding"/>
    <property type="evidence" value="ECO:0007669"/>
    <property type="project" value="InterPro"/>
</dbReference>
<sequence>MNSSDYKGYPDNFRPDAISGEAAAREAPPFSKTELDVLVDTYVSQTWTGWNGFVGDFTHRANKVLEDDRVTVASIEGEYQSAEDRIKAKYTARAPAADIPEQIDLSEAFMLPSFKNNWWKVAIGFFIIAWIAIGFFTGLLAAVAGLFGFAAILQSKQHKLVSERVQEIDEQQYLYESEQKSIVNEHDQALRTKHEKLTEHAAKIGRQKQVLAAEWEERCTSFNQELHAIDQQLAEMVARGGSRLTPIETSDKIADEITDLDEQLRFRIGEVDLHPPTRVDKELVLSLGLRTRLATLTTRYPWMHSLQQHRALLIDGKKTAAAQADVKLFYTVIARILRQFPPGKTTFTLIDPLGLGANFSPFLKLQDYSDTLINGTVWTNREQIKRRLRDTIEHIEIVTQKYLRADFPDIESYNREAEEIAEAYRFLCVADFPEAFDQEAVRDLVKIIQNGPRCGVHTLLYLNANADLDYGVNLEELKDSCDWLVLGQGQRGLYLRTSGDWPNEEVHLDLQPSNEYIKRLVDSFGSGAVDAMKVEVPFAKLGELAQLDSGKWTESSAEGILVPLGPSGAKKALTMTLDSKMSHNALIVGRPGSGKSNLLHVFIAMTCGRYSPDEVELYLVDFKKGVEFKDYANARLPHARVIAVESEREFGLSVLQALDKEMTRRSGLFKQAQAAENISGYRKHEPEARMPRAVLIVDEYQEFFSRDDKINREATTLLDRIVRQGRGFGMHVILGTQSLSNSGLPRSTIDQIPIRIALQCSEADSRQILADDNLVARSLSRPGEAIYNDKGGLLEGNRQFQVALFESSARKAQLAKLLEFAEQENWDGDPPRIFEGHESAAIKTCSPLRHFVAGKRSSTLKTWLGEPVSLDDPVSASFAPQAGRNMLVISRDEAQGTNVILSSLASMAAQLTPRDLKLHIVDLTTADAAWADFPEALRDAMPHAISICGRHGMRELLLELRNEVIVRHKKADARSDTASEFGQRTVLAIIGAHRARDLRQDDEPTSIFAEPDADAAPSAALCLKEIVAEGPDVGMHTLLWLDSYANFERIFDRRVLSEFGVRVSASLPERDSQTLYDSLVAAQIDRPNRMVKYDDDLVGVHALFRPYTINAESDLWDLSATLFPDQQVESLDG</sequence>
<protein>
    <submittedName>
        <fullName evidence="6">FtsK/SpoIIIE family protein</fullName>
    </submittedName>
</protein>
<comment type="caution">
    <text evidence="6">The sequence shown here is derived from an EMBL/GenBank/DDBJ whole genome shotgun (WGS) entry which is preliminary data.</text>
</comment>
<proteinExistence type="predicted"/>
<dbReference type="InterPro" id="IPR027417">
    <property type="entry name" value="P-loop_NTPase"/>
</dbReference>
<evidence type="ECO:0000259" key="5">
    <source>
        <dbReference type="PROSITE" id="PS50901"/>
    </source>
</evidence>
<dbReference type="Proteomes" id="UP000252582">
    <property type="component" value="Unassembled WGS sequence"/>
</dbReference>
<keyword evidence="2 3" id="KW-0067">ATP-binding</keyword>
<feature type="domain" description="FtsK" evidence="5">
    <location>
        <begin position="570"/>
        <end position="767"/>
    </location>
</feature>
<keyword evidence="1 3" id="KW-0547">Nucleotide-binding</keyword>
<dbReference type="PROSITE" id="PS50901">
    <property type="entry name" value="FTSK"/>
    <property type="match status" value="1"/>
</dbReference>
<organism evidence="6 7">
    <name type="scientific">Ciceribacter lividus</name>
    <dbReference type="NCBI Taxonomy" id="1197950"/>
    <lineage>
        <taxon>Bacteria</taxon>
        <taxon>Pseudomonadati</taxon>
        <taxon>Pseudomonadota</taxon>
        <taxon>Alphaproteobacteria</taxon>
        <taxon>Hyphomicrobiales</taxon>
        <taxon>Rhizobiaceae</taxon>
        <taxon>Ciceribacter</taxon>
    </lineage>
</organism>
<accession>A0A6I7HHC4</accession>
<feature type="binding site" evidence="3">
    <location>
        <begin position="589"/>
        <end position="596"/>
    </location>
    <ligand>
        <name>ATP</name>
        <dbReference type="ChEBI" id="CHEBI:30616"/>
    </ligand>
</feature>